<keyword evidence="3" id="KW-0949">S-adenosyl-L-methionine</keyword>
<proteinExistence type="predicted"/>
<keyword evidence="6" id="KW-1185">Reference proteome</keyword>
<dbReference type="InterPro" id="IPR042118">
    <property type="entry name" value="QueA_dom1"/>
</dbReference>
<dbReference type="SUPFAM" id="SSF111337">
    <property type="entry name" value="QueA-like"/>
    <property type="match status" value="1"/>
</dbReference>
<dbReference type="GO" id="GO:0051075">
    <property type="term" value="F:S-adenosylmethionine:tRNA ribosyltransferase-isomerase activity"/>
    <property type="evidence" value="ECO:0007669"/>
    <property type="project" value="TreeGrafter"/>
</dbReference>
<dbReference type="GO" id="GO:0008616">
    <property type="term" value="P:tRNA queuosine(34) biosynthetic process"/>
    <property type="evidence" value="ECO:0007669"/>
    <property type="project" value="UniProtKB-KW"/>
</dbReference>
<name>A0A5C4TD84_9BACL</name>
<dbReference type="PANTHER" id="PTHR30307">
    <property type="entry name" value="S-ADENOSYLMETHIONINE:TRNA RIBOSYLTRANSFERASE-ISOMERASE"/>
    <property type="match status" value="1"/>
</dbReference>
<evidence type="ECO:0000256" key="1">
    <source>
        <dbReference type="ARBA" id="ARBA00022490"/>
    </source>
</evidence>
<dbReference type="InterPro" id="IPR003699">
    <property type="entry name" value="QueA"/>
</dbReference>
<dbReference type="Gene3D" id="3.40.1780.10">
    <property type="entry name" value="QueA-like"/>
    <property type="match status" value="1"/>
</dbReference>
<dbReference type="InterPro" id="IPR042119">
    <property type="entry name" value="QueA_dom2"/>
</dbReference>
<organism evidence="5 6">
    <name type="scientific">Paenibacillus hemerocallicola</name>
    <dbReference type="NCBI Taxonomy" id="1172614"/>
    <lineage>
        <taxon>Bacteria</taxon>
        <taxon>Bacillati</taxon>
        <taxon>Bacillota</taxon>
        <taxon>Bacilli</taxon>
        <taxon>Bacillales</taxon>
        <taxon>Paenibacillaceae</taxon>
        <taxon>Paenibacillus</taxon>
    </lineage>
</organism>
<evidence type="ECO:0000256" key="3">
    <source>
        <dbReference type="ARBA" id="ARBA00022691"/>
    </source>
</evidence>
<dbReference type="Proteomes" id="UP000307943">
    <property type="component" value="Unassembled WGS sequence"/>
</dbReference>
<dbReference type="EMBL" id="VDCQ01000007">
    <property type="protein sequence ID" value="TNJ67018.1"/>
    <property type="molecule type" value="Genomic_DNA"/>
</dbReference>
<dbReference type="Gene3D" id="2.40.10.240">
    <property type="entry name" value="QueA-like"/>
    <property type="match status" value="1"/>
</dbReference>
<reference evidence="5 6" key="1">
    <citation type="submission" date="2019-05" db="EMBL/GenBank/DDBJ databases">
        <title>We sequenced the genome of Paenibacillus hemerocallicola KCTC 33185 for further insight into its adaptation and study the phylogeny of Paenibacillus.</title>
        <authorList>
            <person name="Narsing Rao M.P."/>
        </authorList>
    </citation>
    <scope>NUCLEOTIDE SEQUENCE [LARGE SCALE GENOMIC DNA]</scope>
    <source>
        <strain evidence="5 6">KCTC 33185</strain>
    </source>
</reference>
<protein>
    <submittedName>
        <fullName evidence="5">S-adenosylmethionine:tRNA ribosyltransferase-isomerase</fullName>
    </submittedName>
</protein>
<dbReference type="RefSeq" id="WP_139601503.1">
    <property type="nucleotide sequence ID" value="NZ_VDCQ01000007.1"/>
</dbReference>
<dbReference type="Pfam" id="PF02547">
    <property type="entry name" value="Queuosine_synth"/>
    <property type="match status" value="1"/>
</dbReference>
<dbReference type="InterPro" id="IPR036100">
    <property type="entry name" value="QueA_sf"/>
</dbReference>
<keyword evidence="1" id="KW-0963">Cytoplasm</keyword>
<accession>A0A5C4TD84</accession>
<dbReference type="PANTHER" id="PTHR30307:SF0">
    <property type="entry name" value="S-ADENOSYLMETHIONINE:TRNA RIBOSYLTRANSFERASE-ISOMERASE"/>
    <property type="match status" value="1"/>
</dbReference>
<evidence type="ECO:0000313" key="6">
    <source>
        <dbReference type="Proteomes" id="UP000307943"/>
    </source>
</evidence>
<dbReference type="OrthoDB" id="9783887at2"/>
<dbReference type="AlphaFoldDB" id="A0A5C4TD84"/>
<evidence type="ECO:0000256" key="4">
    <source>
        <dbReference type="ARBA" id="ARBA00022785"/>
    </source>
</evidence>
<keyword evidence="2 5" id="KW-0808">Transferase</keyword>
<sequence>METVSTFAFELPDNRNAGSPPERRGLRRDRVRLMVQNRSDGTVSHSSFHRLADYLRPEDCLVFNESRTIPASLKAQRFIGNAGIESLEVRLARRVGESAWDALLLRTNGETGAASAVEPTDGETLRFSPSLHAETARRSSSPFVTLSFNRGGHELFGEFYALGEPVRYEYAEKPWELDYYQTVYGTVPGSVEMPSAGRAFTWEMLFGLRLKNIRLAFVQLHTGLSYLYGSRLDPAHNAESYAVSPEAADTINRAKRNGGRIIAVGTTVVRCLESAAAGNGLVRPGEDDTRLYIDESFPLRVADGLISGLHEPEASHLHMLSAFAGIGALRLAYAEAIRENYLWHEFGDTHLIL</sequence>
<gene>
    <name evidence="5" type="ORF">FE784_07410</name>
</gene>
<evidence type="ECO:0000313" key="5">
    <source>
        <dbReference type="EMBL" id="TNJ67018.1"/>
    </source>
</evidence>
<comment type="caution">
    <text evidence="5">The sequence shown here is derived from an EMBL/GenBank/DDBJ whole genome shotgun (WGS) entry which is preliminary data.</text>
</comment>
<keyword evidence="4" id="KW-0671">Queuosine biosynthesis</keyword>
<keyword evidence="5" id="KW-0413">Isomerase</keyword>
<evidence type="ECO:0000256" key="2">
    <source>
        <dbReference type="ARBA" id="ARBA00022679"/>
    </source>
</evidence>